<dbReference type="STRING" id="1423776.FD04_GL000008"/>
<dbReference type="PANTHER" id="PTHR48098">
    <property type="entry name" value="ENTEROCHELIN ESTERASE-RELATED"/>
    <property type="match status" value="1"/>
</dbReference>
<keyword evidence="3" id="KW-1185">Reference proteome</keyword>
<dbReference type="Proteomes" id="UP000051160">
    <property type="component" value="Unassembled WGS sequence"/>
</dbReference>
<dbReference type="PANTHER" id="PTHR48098:SF1">
    <property type="entry name" value="DIACYLGLYCEROL ACYLTRANSFERASE_MYCOLYLTRANSFERASE AG85A"/>
    <property type="match status" value="1"/>
</dbReference>
<keyword evidence="1" id="KW-1133">Transmembrane helix</keyword>
<protein>
    <submittedName>
        <fullName evidence="2">Esterase family protein</fullName>
    </submittedName>
</protein>
<comment type="caution">
    <text evidence="2">The sequence shown here is derived from an EMBL/GenBank/DDBJ whole genome shotgun (WGS) entry which is preliminary data.</text>
</comment>
<keyword evidence="1" id="KW-0812">Transmembrane</keyword>
<organism evidence="2 3">
    <name type="scientific">Secundilactobacillus odoratitofui DSM 19909 = JCM 15043</name>
    <dbReference type="NCBI Taxonomy" id="1423776"/>
    <lineage>
        <taxon>Bacteria</taxon>
        <taxon>Bacillati</taxon>
        <taxon>Bacillota</taxon>
        <taxon>Bacilli</taxon>
        <taxon>Lactobacillales</taxon>
        <taxon>Lactobacillaceae</taxon>
        <taxon>Secundilactobacillus</taxon>
    </lineage>
</organism>
<evidence type="ECO:0000313" key="2">
    <source>
        <dbReference type="EMBL" id="KRK99885.1"/>
    </source>
</evidence>
<accession>A0A0R1LW99</accession>
<dbReference type="InterPro" id="IPR029058">
    <property type="entry name" value="AB_hydrolase_fold"/>
</dbReference>
<sequence>MNKKSIVIVIDVISLIIIIGFGITHSLQAHLSHSAKDQTAITASPSRVENRSLYSSLLKKQWHYRVYLPANYQRLKAQGQRFASIYMLHGTNGDQTDFTTKSQTKHFLDKLVKKFNEPVIVVFPSAEDSFYLNTKTQPYEQAIMRELIPKITQTYQTAGGNKRAIGGLSMGGYGAARLLFRHPNQFSVGIMLSPAVWQVATPHIQANPTIAGWRQNGSFSTTLYNASKPTRFVKSYLQKATPPAALYVESSKYDTHVPIKNVNYFVKRLRQDGLTVNYQVDNFGGHSWTYWDQILPQAYQFAFQQFNKATQ</sequence>
<evidence type="ECO:0000256" key="1">
    <source>
        <dbReference type="SAM" id="Phobius"/>
    </source>
</evidence>
<name>A0A0R1LW99_9LACO</name>
<gene>
    <name evidence="2" type="ORF">FD04_GL000008</name>
</gene>
<dbReference type="Gene3D" id="3.40.50.1820">
    <property type="entry name" value="alpha/beta hydrolase"/>
    <property type="match status" value="1"/>
</dbReference>
<dbReference type="SUPFAM" id="SSF53474">
    <property type="entry name" value="alpha/beta-Hydrolases"/>
    <property type="match status" value="1"/>
</dbReference>
<reference evidence="2 3" key="1">
    <citation type="journal article" date="2015" name="Genome Announc.">
        <title>Expanding the biotechnology potential of lactobacilli through comparative genomics of 213 strains and associated genera.</title>
        <authorList>
            <person name="Sun Z."/>
            <person name="Harris H.M."/>
            <person name="McCann A."/>
            <person name="Guo C."/>
            <person name="Argimon S."/>
            <person name="Zhang W."/>
            <person name="Yang X."/>
            <person name="Jeffery I.B."/>
            <person name="Cooney J.C."/>
            <person name="Kagawa T.F."/>
            <person name="Liu W."/>
            <person name="Song Y."/>
            <person name="Salvetti E."/>
            <person name="Wrobel A."/>
            <person name="Rasinkangas P."/>
            <person name="Parkhill J."/>
            <person name="Rea M.C."/>
            <person name="O'Sullivan O."/>
            <person name="Ritari J."/>
            <person name="Douillard F.P."/>
            <person name="Paul Ross R."/>
            <person name="Yang R."/>
            <person name="Briner A.E."/>
            <person name="Felis G.E."/>
            <person name="de Vos W.M."/>
            <person name="Barrangou R."/>
            <person name="Klaenhammer T.R."/>
            <person name="Caufield P.W."/>
            <person name="Cui Y."/>
            <person name="Zhang H."/>
            <person name="O'Toole P.W."/>
        </authorList>
    </citation>
    <scope>NUCLEOTIDE SEQUENCE [LARGE SCALE GENOMIC DNA]</scope>
    <source>
        <strain evidence="2 3">DSM 19909</strain>
    </source>
</reference>
<dbReference type="InterPro" id="IPR000801">
    <property type="entry name" value="Esterase-like"/>
</dbReference>
<dbReference type="RefSeq" id="WP_056946147.1">
    <property type="nucleotide sequence ID" value="NZ_AZEE01000001.1"/>
</dbReference>
<evidence type="ECO:0000313" key="3">
    <source>
        <dbReference type="Proteomes" id="UP000051160"/>
    </source>
</evidence>
<dbReference type="EMBL" id="AZEE01000001">
    <property type="protein sequence ID" value="KRK99885.1"/>
    <property type="molecule type" value="Genomic_DNA"/>
</dbReference>
<dbReference type="Pfam" id="PF00756">
    <property type="entry name" value="Esterase"/>
    <property type="match status" value="1"/>
</dbReference>
<dbReference type="InterPro" id="IPR050583">
    <property type="entry name" value="Mycobacterial_A85_antigen"/>
</dbReference>
<feature type="transmembrane region" description="Helical" evidence="1">
    <location>
        <begin position="6"/>
        <end position="27"/>
    </location>
</feature>
<keyword evidence="1" id="KW-0472">Membrane</keyword>
<dbReference type="OrthoDB" id="9803578at2"/>
<dbReference type="PATRIC" id="fig|1423776.4.peg.7"/>
<proteinExistence type="predicted"/>
<dbReference type="AlphaFoldDB" id="A0A0R1LW99"/>